<evidence type="ECO:0000259" key="5">
    <source>
        <dbReference type="Pfam" id="PF12894"/>
    </source>
</evidence>
<dbReference type="InterPro" id="IPR019775">
    <property type="entry name" value="WD40_repeat_CS"/>
</dbReference>
<dbReference type="SUPFAM" id="SSF50978">
    <property type="entry name" value="WD40 repeat-like"/>
    <property type="match status" value="1"/>
</dbReference>
<dbReference type="InterPro" id="IPR020472">
    <property type="entry name" value="WD40_PAC1"/>
</dbReference>
<dbReference type="Pfam" id="PF00400">
    <property type="entry name" value="WD40"/>
    <property type="match status" value="3"/>
</dbReference>
<keyword evidence="1 4" id="KW-0853">WD repeat</keyword>
<dbReference type="InterPro" id="IPR036322">
    <property type="entry name" value="WD40_repeat_dom_sf"/>
</dbReference>
<feature type="repeat" description="WD" evidence="4">
    <location>
        <begin position="41"/>
        <end position="75"/>
    </location>
</feature>
<dbReference type="SMART" id="SM00320">
    <property type="entry name" value="WD40"/>
    <property type="match status" value="5"/>
</dbReference>
<dbReference type="InterPro" id="IPR015943">
    <property type="entry name" value="WD40/YVTN_repeat-like_dom_sf"/>
</dbReference>
<feature type="repeat" description="WD" evidence="4">
    <location>
        <begin position="233"/>
        <end position="274"/>
    </location>
</feature>
<dbReference type="PROSITE" id="PS50294">
    <property type="entry name" value="WD_REPEATS_REGION"/>
    <property type="match status" value="3"/>
</dbReference>
<dbReference type="GeneID" id="70246439"/>
<comment type="caution">
    <text evidence="6">The sequence shown here is derived from an EMBL/GenBank/DDBJ whole genome shotgun (WGS) entry which is preliminary data.</text>
</comment>
<dbReference type="Proteomes" id="UP001201262">
    <property type="component" value="Unassembled WGS sequence"/>
</dbReference>
<dbReference type="InterPro" id="IPR024977">
    <property type="entry name" value="Apc4-like_WD40_dom"/>
</dbReference>
<keyword evidence="7" id="KW-1185">Reference proteome</keyword>
<dbReference type="Pfam" id="PF12894">
    <property type="entry name" value="ANAPC4_WD40"/>
    <property type="match status" value="1"/>
</dbReference>
<protein>
    <submittedName>
        <fullName evidence="6">WD repeat-containing protein</fullName>
    </submittedName>
</protein>
<dbReference type="PANTHER" id="PTHR22839">
    <property type="entry name" value="THO COMPLEX SUBUNIT 3 THO3"/>
    <property type="match status" value="1"/>
</dbReference>
<evidence type="ECO:0000256" key="4">
    <source>
        <dbReference type="PROSITE-ProRule" id="PRU00221"/>
    </source>
</evidence>
<reference evidence="6" key="1">
    <citation type="submission" date="2021-12" db="EMBL/GenBank/DDBJ databases">
        <title>Convergent genome expansion in fungi linked to evolution of root-endophyte symbiosis.</title>
        <authorList>
            <consortium name="DOE Joint Genome Institute"/>
            <person name="Ke Y.-H."/>
            <person name="Bonito G."/>
            <person name="Liao H.-L."/>
            <person name="Looney B."/>
            <person name="Rojas-Flechas A."/>
            <person name="Nash J."/>
            <person name="Hameed K."/>
            <person name="Schadt C."/>
            <person name="Martin F."/>
            <person name="Crous P.W."/>
            <person name="Miettinen O."/>
            <person name="Magnuson J.K."/>
            <person name="Labbe J."/>
            <person name="Jacobson D."/>
            <person name="Doktycz M.J."/>
            <person name="Veneault-Fourrey C."/>
            <person name="Kuo A."/>
            <person name="Mondo S."/>
            <person name="Calhoun S."/>
            <person name="Riley R."/>
            <person name="Ohm R."/>
            <person name="LaButti K."/>
            <person name="Andreopoulos B."/>
            <person name="Pangilinan J."/>
            <person name="Nolan M."/>
            <person name="Tritt A."/>
            <person name="Clum A."/>
            <person name="Lipzen A."/>
            <person name="Daum C."/>
            <person name="Barry K."/>
            <person name="Grigoriev I.V."/>
            <person name="Vilgalys R."/>
        </authorList>
    </citation>
    <scope>NUCLEOTIDE SEQUENCE</scope>
    <source>
        <strain evidence="6">PMI_201</strain>
    </source>
</reference>
<evidence type="ECO:0000313" key="7">
    <source>
        <dbReference type="Proteomes" id="UP001201262"/>
    </source>
</evidence>
<dbReference type="RefSeq" id="XP_046072206.1">
    <property type="nucleotide sequence ID" value="XM_046216152.1"/>
</dbReference>
<comment type="similarity">
    <text evidence="3">Belongs to the THOC3 family.</text>
</comment>
<dbReference type="GO" id="GO:0006406">
    <property type="term" value="P:mRNA export from nucleus"/>
    <property type="evidence" value="ECO:0007669"/>
    <property type="project" value="InterPro"/>
</dbReference>
<feature type="repeat" description="WD" evidence="4">
    <location>
        <begin position="78"/>
        <end position="120"/>
    </location>
</feature>
<dbReference type="InterPro" id="IPR040132">
    <property type="entry name" value="Tex1/THOC3"/>
</dbReference>
<dbReference type="PROSITE" id="PS50082">
    <property type="entry name" value="WD_REPEATS_2"/>
    <property type="match status" value="3"/>
</dbReference>
<dbReference type="EMBL" id="JAJTJA010000006">
    <property type="protein sequence ID" value="KAH8697505.1"/>
    <property type="molecule type" value="Genomic_DNA"/>
</dbReference>
<keyword evidence="2" id="KW-0677">Repeat</keyword>
<dbReference type="FunFam" id="2.130.10.10:FF:000870">
    <property type="entry name" value="WD repeat-containing protein"/>
    <property type="match status" value="1"/>
</dbReference>
<organism evidence="6 7">
    <name type="scientific">Talaromyces proteolyticus</name>
    <dbReference type="NCBI Taxonomy" id="1131652"/>
    <lineage>
        <taxon>Eukaryota</taxon>
        <taxon>Fungi</taxon>
        <taxon>Dikarya</taxon>
        <taxon>Ascomycota</taxon>
        <taxon>Pezizomycotina</taxon>
        <taxon>Eurotiomycetes</taxon>
        <taxon>Eurotiomycetidae</taxon>
        <taxon>Eurotiales</taxon>
        <taxon>Trichocomaceae</taxon>
        <taxon>Talaromyces</taxon>
        <taxon>Talaromyces sect. Bacilispori</taxon>
    </lineage>
</organism>
<gene>
    <name evidence="6" type="ORF">BGW36DRAFT_378825</name>
</gene>
<accession>A0AAD4KR77</accession>
<dbReference type="PROSITE" id="PS00678">
    <property type="entry name" value="WD_REPEATS_1"/>
    <property type="match status" value="1"/>
</dbReference>
<evidence type="ECO:0000256" key="3">
    <source>
        <dbReference type="ARBA" id="ARBA00046343"/>
    </source>
</evidence>
<dbReference type="PANTHER" id="PTHR22839:SF0">
    <property type="entry name" value="THO COMPLEX SUBUNIT 3"/>
    <property type="match status" value="1"/>
</dbReference>
<evidence type="ECO:0000256" key="1">
    <source>
        <dbReference type="ARBA" id="ARBA00022574"/>
    </source>
</evidence>
<dbReference type="GO" id="GO:0000445">
    <property type="term" value="C:THO complex part of transcription export complex"/>
    <property type="evidence" value="ECO:0007669"/>
    <property type="project" value="TreeGrafter"/>
</dbReference>
<dbReference type="AlphaFoldDB" id="A0AAD4KR77"/>
<sequence length="363" mass="39006">MAHKQPDRRFIHKDRFGYIFGSLKTQNYQDPAARGPGSHIIRTLAWNPTGQLIATGSANRTLRIWNPERANARYSTELRGHSGGIEKVLFNPVRDAELASCSSDGTVRFWDVRSKTCVSRLDVGGEAFTLSWSADGKVLVVGRKDDTLVPVSIESPSTPTVTLNGLNGASMTEKNTSTYTLLPSYPQNTQTNATTFSHHVPTESAPELDFLATTGEGTVKIFSYPSFQLQHTLNAHSSACLALSLAPTGRYLAVGGSDALISLWDTTDWACRRTVSSEGSGTIRGVSWSFDGRFLCGASDEISSHGLEIFHAETGESVHTIPVSSGVPAVAWHPTRYWLAYSLMADSGNAGGLRIVGAAGGGL</sequence>
<name>A0AAD4KR77_9EURO</name>
<dbReference type="PRINTS" id="PR00320">
    <property type="entry name" value="GPROTEINBRPT"/>
</dbReference>
<evidence type="ECO:0000256" key="2">
    <source>
        <dbReference type="ARBA" id="ARBA00022737"/>
    </source>
</evidence>
<dbReference type="InterPro" id="IPR001680">
    <property type="entry name" value="WD40_rpt"/>
</dbReference>
<evidence type="ECO:0000313" key="6">
    <source>
        <dbReference type="EMBL" id="KAH8697505.1"/>
    </source>
</evidence>
<dbReference type="Gene3D" id="2.130.10.10">
    <property type="entry name" value="YVTN repeat-like/Quinoprotein amine dehydrogenase"/>
    <property type="match status" value="2"/>
</dbReference>
<proteinExistence type="inferred from homology"/>
<feature type="domain" description="Anaphase-promoting complex subunit 4-like WD40" evidence="5">
    <location>
        <begin position="277"/>
        <end position="333"/>
    </location>
</feature>